<dbReference type="AlphaFoldDB" id="A0A9W8LLB4"/>
<feature type="region of interest" description="Disordered" evidence="1">
    <location>
        <begin position="57"/>
        <end position="78"/>
    </location>
</feature>
<accession>A0A9W8LLB4</accession>
<evidence type="ECO:0000313" key="2">
    <source>
        <dbReference type="EMBL" id="KAJ2786419.1"/>
    </source>
</evidence>
<comment type="caution">
    <text evidence="2">The sequence shown here is derived from an EMBL/GenBank/DDBJ whole genome shotgun (WGS) entry which is preliminary data.</text>
</comment>
<feature type="compositionally biased region" description="Polar residues" evidence="1">
    <location>
        <begin position="1"/>
        <end position="11"/>
    </location>
</feature>
<protein>
    <submittedName>
        <fullName evidence="2">Uncharacterized protein</fullName>
    </submittedName>
</protein>
<organism evidence="2 3">
    <name type="scientific">Coemansia interrupta</name>
    <dbReference type="NCBI Taxonomy" id="1126814"/>
    <lineage>
        <taxon>Eukaryota</taxon>
        <taxon>Fungi</taxon>
        <taxon>Fungi incertae sedis</taxon>
        <taxon>Zoopagomycota</taxon>
        <taxon>Kickxellomycotina</taxon>
        <taxon>Kickxellomycetes</taxon>
        <taxon>Kickxellales</taxon>
        <taxon>Kickxellaceae</taxon>
        <taxon>Coemansia</taxon>
    </lineage>
</organism>
<reference evidence="2" key="1">
    <citation type="submission" date="2022-07" db="EMBL/GenBank/DDBJ databases">
        <title>Phylogenomic reconstructions and comparative analyses of Kickxellomycotina fungi.</title>
        <authorList>
            <person name="Reynolds N.K."/>
            <person name="Stajich J.E."/>
            <person name="Barry K."/>
            <person name="Grigoriev I.V."/>
            <person name="Crous P."/>
            <person name="Smith M.E."/>
        </authorList>
    </citation>
    <scope>NUCLEOTIDE SEQUENCE</scope>
    <source>
        <strain evidence="2">BCRC 34489</strain>
    </source>
</reference>
<name>A0A9W8LLB4_9FUNG</name>
<feature type="region of interest" description="Disordered" evidence="1">
    <location>
        <begin position="1"/>
        <end position="34"/>
    </location>
</feature>
<dbReference type="Proteomes" id="UP001140172">
    <property type="component" value="Unassembled WGS sequence"/>
</dbReference>
<feature type="compositionally biased region" description="Polar residues" evidence="1">
    <location>
        <begin position="119"/>
        <end position="128"/>
    </location>
</feature>
<feature type="region of interest" description="Disordered" evidence="1">
    <location>
        <begin position="101"/>
        <end position="128"/>
    </location>
</feature>
<dbReference type="OrthoDB" id="3824970at2759"/>
<feature type="compositionally biased region" description="Polar residues" evidence="1">
    <location>
        <begin position="19"/>
        <end position="34"/>
    </location>
</feature>
<evidence type="ECO:0000256" key="1">
    <source>
        <dbReference type="SAM" id="MobiDB-lite"/>
    </source>
</evidence>
<proteinExistence type="predicted"/>
<dbReference type="EMBL" id="JANBUM010000063">
    <property type="protein sequence ID" value="KAJ2786419.1"/>
    <property type="molecule type" value="Genomic_DNA"/>
</dbReference>
<keyword evidence="3" id="KW-1185">Reference proteome</keyword>
<gene>
    <name evidence="2" type="ORF">GGI15_001552</name>
</gene>
<sequence length="128" mass="13667">MGDSVTRSDTASADAENASGRTQMQSANTEVGSSSALVTGVTLNAAHSPLVSRLRVSSNAEDEVLPPAPPKVWESDSDKRSDILRKRKEFMLMEARKKYLERQNQKQVGATETDGLAAASSTKMPTGA</sequence>
<evidence type="ECO:0000313" key="3">
    <source>
        <dbReference type="Proteomes" id="UP001140172"/>
    </source>
</evidence>